<gene>
    <name evidence="2" type="ORF">SMN809_LOCUS81951</name>
</gene>
<dbReference type="PROSITE" id="PS50030">
    <property type="entry name" value="UBA"/>
    <property type="match status" value="1"/>
</dbReference>
<accession>A0A8S3JSJ5</accession>
<sequence>MEENMEILENMGFIDRELNHQALTQTGNDIGEAIVFLAESVFFNDDFITPNEQRPTSIFTGSLTADQIQQQQNITLDKTFNNSSNELSMETSNTFTTNAFLNLENRVYRDRWFIPLKRKFNTNKYFYD</sequence>
<dbReference type="AlphaFoldDB" id="A0A8S3JSJ5"/>
<evidence type="ECO:0000259" key="1">
    <source>
        <dbReference type="PROSITE" id="PS50030"/>
    </source>
</evidence>
<dbReference type="EMBL" id="CAJOBI010349982">
    <property type="protein sequence ID" value="CAF5220560.1"/>
    <property type="molecule type" value="Genomic_DNA"/>
</dbReference>
<evidence type="ECO:0000313" key="3">
    <source>
        <dbReference type="Proteomes" id="UP000676336"/>
    </source>
</evidence>
<dbReference type="SUPFAM" id="SSF46934">
    <property type="entry name" value="UBA-like"/>
    <property type="match status" value="1"/>
</dbReference>
<organism evidence="2 3">
    <name type="scientific">Rotaria magnacalcarata</name>
    <dbReference type="NCBI Taxonomy" id="392030"/>
    <lineage>
        <taxon>Eukaryota</taxon>
        <taxon>Metazoa</taxon>
        <taxon>Spiralia</taxon>
        <taxon>Gnathifera</taxon>
        <taxon>Rotifera</taxon>
        <taxon>Eurotatoria</taxon>
        <taxon>Bdelloidea</taxon>
        <taxon>Philodinida</taxon>
        <taxon>Philodinidae</taxon>
        <taxon>Rotaria</taxon>
    </lineage>
</organism>
<dbReference type="Proteomes" id="UP000676336">
    <property type="component" value="Unassembled WGS sequence"/>
</dbReference>
<protein>
    <recommendedName>
        <fullName evidence="1">UBA domain-containing protein</fullName>
    </recommendedName>
</protein>
<dbReference type="InterPro" id="IPR009060">
    <property type="entry name" value="UBA-like_sf"/>
</dbReference>
<evidence type="ECO:0000313" key="2">
    <source>
        <dbReference type="EMBL" id="CAF5220560.1"/>
    </source>
</evidence>
<proteinExistence type="predicted"/>
<name>A0A8S3JSJ5_9BILA</name>
<dbReference type="InterPro" id="IPR015940">
    <property type="entry name" value="UBA"/>
</dbReference>
<dbReference type="Gene3D" id="1.10.8.10">
    <property type="entry name" value="DNA helicase RuvA subunit, C-terminal domain"/>
    <property type="match status" value="1"/>
</dbReference>
<comment type="caution">
    <text evidence="2">The sequence shown here is derived from an EMBL/GenBank/DDBJ whole genome shotgun (WGS) entry which is preliminary data.</text>
</comment>
<feature type="domain" description="UBA" evidence="1">
    <location>
        <begin position="1"/>
        <end position="40"/>
    </location>
</feature>
<reference evidence="2" key="1">
    <citation type="submission" date="2021-02" db="EMBL/GenBank/DDBJ databases">
        <authorList>
            <person name="Nowell W R."/>
        </authorList>
    </citation>
    <scope>NUCLEOTIDE SEQUENCE</scope>
</reference>